<proteinExistence type="predicted"/>
<dbReference type="RefSeq" id="WP_119379263.1">
    <property type="nucleotide sequence ID" value="NZ_QWGB01000005.1"/>
</dbReference>
<keyword evidence="3" id="KW-1185">Reference proteome</keyword>
<comment type="caution">
    <text evidence="2">The sequence shown here is derived from an EMBL/GenBank/DDBJ whole genome shotgun (WGS) entry which is preliminary data.</text>
</comment>
<dbReference type="EMBL" id="QWGB01000005">
    <property type="protein sequence ID" value="RIJ24074.1"/>
    <property type="molecule type" value="Genomic_DNA"/>
</dbReference>
<keyword evidence="1" id="KW-1133">Transmembrane helix</keyword>
<accession>A0A399R0S9</accession>
<dbReference type="OrthoDB" id="7620478at2"/>
<protein>
    <submittedName>
        <fullName evidence="2">Uncharacterized protein</fullName>
    </submittedName>
</protein>
<evidence type="ECO:0000313" key="3">
    <source>
        <dbReference type="Proteomes" id="UP000265431"/>
    </source>
</evidence>
<name>A0A399R0S9_9PROT</name>
<keyword evidence="1" id="KW-0812">Transmembrane</keyword>
<reference evidence="2 3" key="1">
    <citation type="submission" date="2018-08" db="EMBL/GenBank/DDBJ databases">
        <title>Henriciella mobilis sp. nov., isolated from seawater.</title>
        <authorList>
            <person name="Cheng H."/>
            <person name="Wu Y.-H."/>
            <person name="Xu X.-W."/>
            <person name="Guo L.-L."/>
        </authorList>
    </citation>
    <scope>NUCLEOTIDE SEQUENCE [LARGE SCALE GENOMIC DNA]</scope>
    <source>
        <strain evidence="2 3">CCUG66934</strain>
    </source>
</reference>
<evidence type="ECO:0000256" key="1">
    <source>
        <dbReference type="SAM" id="Phobius"/>
    </source>
</evidence>
<sequence length="140" mass="15336">MGGVPGFDGVAYVATAIAILLSALASLLSTMTRKQQVEGGAVDAAILCELTGIQDPRVLQDVFGPPTMNRMWQGITLKQIQRERRFPGYLISDDRVDWACMGVVLLSFFWQHALMDGLVITAALTQILGWVLAYQLPRQA</sequence>
<gene>
    <name evidence="2" type="ORF">D1224_07470</name>
</gene>
<evidence type="ECO:0000313" key="2">
    <source>
        <dbReference type="EMBL" id="RIJ24074.1"/>
    </source>
</evidence>
<dbReference type="AlphaFoldDB" id="A0A399R0S9"/>
<keyword evidence="1" id="KW-0472">Membrane</keyword>
<feature type="transmembrane region" description="Helical" evidence="1">
    <location>
        <begin position="6"/>
        <end position="28"/>
    </location>
</feature>
<dbReference type="Proteomes" id="UP000265431">
    <property type="component" value="Unassembled WGS sequence"/>
</dbReference>
<organism evidence="2 3">
    <name type="scientific">Henriciella barbarensis</name>
    <dbReference type="NCBI Taxonomy" id="86342"/>
    <lineage>
        <taxon>Bacteria</taxon>
        <taxon>Pseudomonadati</taxon>
        <taxon>Pseudomonadota</taxon>
        <taxon>Alphaproteobacteria</taxon>
        <taxon>Hyphomonadales</taxon>
        <taxon>Hyphomonadaceae</taxon>
        <taxon>Henriciella</taxon>
    </lineage>
</organism>